<reference evidence="1 2" key="2">
    <citation type="journal article" date="2022" name="Mol. Ecol. Resour.">
        <title>The genomes of chicory, endive, great burdock and yacon provide insights into Asteraceae paleo-polyploidization history and plant inulin production.</title>
        <authorList>
            <person name="Fan W."/>
            <person name="Wang S."/>
            <person name="Wang H."/>
            <person name="Wang A."/>
            <person name="Jiang F."/>
            <person name="Liu H."/>
            <person name="Zhao H."/>
            <person name="Xu D."/>
            <person name="Zhang Y."/>
        </authorList>
    </citation>
    <scope>NUCLEOTIDE SEQUENCE [LARGE SCALE GENOMIC DNA]</scope>
    <source>
        <strain evidence="2">cv. Yunnan</strain>
        <tissue evidence="1">Leaves</tissue>
    </source>
</reference>
<organism evidence="1 2">
    <name type="scientific">Smallanthus sonchifolius</name>
    <dbReference type="NCBI Taxonomy" id="185202"/>
    <lineage>
        <taxon>Eukaryota</taxon>
        <taxon>Viridiplantae</taxon>
        <taxon>Streptophyta</taxon>
        <taxon>Embryophyta</taxon>
        <taxon>Tracheophyta</taxon>
        <taxon>Spermatophyta</taxon>
        <taxon>Magnoliopsida</taxon>
        <taxon>eudicotyledons</taxon>
        <taxon>Gunneridae</taxon>
        <taxon>Pentapetalae</taxon>
        <taxon>asterids</taxon>
        <taxon>campanulids</taxon>
        <taxon>Asterales</taxon>
        <taxon>Asteraceae</taxon>
        <taxon>Asteroideae</taxon>
        <taxon>Heliantheae alliance</taxon>
        <taxon>Millerieae</taxon>
        <taxon>Smallanthus</taxon>
    </lineage>
</organism>
<proteinExistence type="predicted"/>
<keyword evidence="2" id="KW-1185">Reference proteome</keyword>
<protein>
    <submittedName>
        <fullName evidence="1">Uncharacterized protein</fullName>
    </submittedName>
</protein>
<evidence type="ECO:0000313" key="2">
    <source>
        <dbReference type="Proteomes" id="UP001056120"/>
    </source>
</evidence>
<reference evidence="2" key="1">
    <citation type="journal article" date="2022" name="Mol. Ecol. Resour.">
        <title>The genomes of chicory, endive, great burdock and yacon provide insights into Asteraceae palaeo-polyploidization history and plant inulin production.</title>
        <authorList>
            <person name="Fan W."/>
            <person name="Wang S."/>
            <person name="Wang H."/>
            <person name="Wang A."/>
            <person name="Jiang F."/>
            <person name="Liu H."/>
            <person name="Zhao H."/>
            <person name="Xu D."/>
            <person name="Zhang Y."/>
        </authorList>
    </citation>
    <scope>NUCLEOTIDE SEQUENCE [LARGE SCALE GENOMIC DNA]</scope>
    <source>
        <strain evidence="2">cv. Yunnan</strain>
    </source>
</reference>
<evidence type="ECO:0000313" key="1">
    <source>
        <dbReference type="EMBL" id="KAI3820223.1"/>
    </source>
</evidence>
<dbReference type="Proteomes" id="UP001056120">
    <property type="component" value="Linkage Group LG03"/>
</dbReference>
<gene>
    <name evidence="1" type="ORF">L1987_07766</name>
</gene>
<dbReference type="EMBL" id="CM042020">
    <property type="protein sequence ID" value="KAI3820223.1"/>
    <property type="molecule type" value="Genomic_DNA"/>
</dbReference>
<sequence>MASLPSVVITKLESEFKRRTVNFPSVDKQRNSNLDKAFDASTLDFREIESSTYVSLLQKCVEKTSFRETQIIHGQIVKSGTQEDLFVMTSLVNVYGKCGAMEAARKVFDHLPKRNVVTWTSLMSGYVHNSQPEAAIQVFIQMLENGSYPTNYTIGVVLYACSALYDAKMGKQVHGYVLKYGLEDDTSIGNSLCNLYSKCGGYLESAMKAFWRIEERNVISWTTIVSACGDNGDSAAGLGLFSAMLEEGIEPNEFILTSVLSLCCTMQAIDVGLQVHSLTIKIGYESNLPVMNSIMYLYMKMGWFSEAKKLFDGSEKVSLVTWNAMVAGHAQMMDVAENSLVASRNGVEALDMFLRLQRSGLKPDLFTLSSILTVCSNLVALEQGEQVHAQTIKTGFLSDVVVGTALVNMYNKCGSIKKASKAFVEMPSRTLISWTSMITAFAQHGLSQQALDLFNDMRLAGDRPNKVTFVGVLSACSHAGMVDEGLNYFEMMKNEYKITPVMDHYGCIVDMFVRLGRLEEAFDFVKKMELEPNEFIWSLLVAGCRSHENLELGFYAAERLLCLNPRDPEAYIMLLNMYVSAGRWKDASKVRKAMKDEKVMKLKDWSWISIKDKVYSFKADDKSCCECEEVDVLLGDLLEKSRNLGYEWKEMEGKEARVHHSEKFAVVFGLLKIEKPAVIRVVKSMSMCRECHSFIKIVSVLTKREIMVRDSKRLHRFDDGKCSCGDFSSLL</sequence>
<name>A0ACB9JI85_9ASTR</name>
<comment type="caution">
    <text evidence="1">The sequence shown here is derived from an EMBL/GenBank/DDBJ whole genome shotgun (WGS) entry which is preliminary data.</text>
</comment>
<accession>A0ACB9JI85</accession>